<dbReference type="Proteomes" id="UP000295515">
    <property type="component" value="Unassembled WGS sequence"/>
</dbReference>
<keyword evidence="1" id="KW-1133">Transmembrane helix</keyword>
<dbReference type="EMBL" id="SMCQ01000028">
    <property type="protein sequence ID" value="TCV91991.1"/>
    <property type="molecule type" value="Genomic_DNA"/>
</dbReference>
<dbReference type="GeneID" id="98916565"/>
<name>A0A4R3YIQ5_9FIRM</name>
<evidence type="ECO:0000313" key="3">
    <source>
        <dbReference type="Proteomes" id="UP000295515"/>
    </source>
</evidence>
<protein>
    <submittedName>
        <fullName evidence="2">ABC-2 family transporter</fullName>
    </submittedName>
</protein>
<organism evidence="2 3">
    <name type="scientific">Longibaculum muris</name>
    <dbReference type="NCBI Taxonomy" id="1796628"/>
    <lineage>
        <taxon>Bacteria</taxon>
        <taxon>Bacillati</taxon>
        <taxon>Bacillota</taxon>
        <taxon>Erysipelotrichia</taxon>
        <taxon>Erysipelotrichales</taxon>
        <taxon>Coprobacillaceae</taxon>
        <taxon>Longibaculum</taxon>
    </lineage>
</organism>
<evidence type="ECO:0000313" key="2">
    <source>
        <dbReference type="EMBL" id="TCV91991.1"/>
    </source>
</evidence>
<dbReference type="InterPro" id="IPR025699">
    <property type="entry name" value="ABC2_memb-like"/>
</dbReference>
<sequence>MKALIYKDLFILKQKGQLLSLLSLVVTSVTIGYFFQNFYGLALIVVLSIPVGGSAYLQVVMEKEERTNFEKAYLSLPVTKQEVVLARFITGFIFLFLSMVVAFVYMLFFVYYLKVVSLDVGLMLWGAGMVFGTILMALNSVGYHLLGAKKGAFVYLVFTGVSIAIYLIAFFGFDMTSILTMKPIYLLMIGIVIAMLCLLVGYFVSLKILQRRYS</sequence>
<dbReference type="AlphaFoldDB" id="A0A4R3YIQ5"/>
<proteinExistence type="predicted"/>
<keyword evidence="1" id="KW-0812">Transmembrane</keyword>
<gene>
    <name evidence="2" type="ORF">EDD60_12825</name>
</gene>
<feature type="transmembrane region" description="Helical" evidence="1">
    <location>
        <begin position="153"/>
        <end position="172"/>
    </location>
</feature>
<keyword evidence="3" id="KW-1185">Reference proteome</keyword>
<dbReference type="RefSeq" id="WP_066446696.1">
    <property type="nucleotide sequence ID" value="NZ_JANKBF010000003.1"/>
</dbReference>
<feature type="transmembrane region" description="Helical" evidence="1">
    <location>
        <begin position="84"/>
        <end position="112"/>
    </location>
</feature>
<feature type="transmembrane region" description="Helical" evidence="1">
    <location>
        <begin position="184"/>
        <end position="204"/>
    </location>
</feature>
<feature type="transmembrane region" description="Helical" evidence="1">
    <location>
        <begin position="41"/>
        <end position="61"/>
    </location>
</feature>
<comment type="caution">
    <text evidence="2">The sequence shown here is derived from an EMBL/GenBank/DDBJ whole genome shotgun (WGS) entry which is preliminary data.</text>
</comment>
<accession>A0A4R3YIQ5</accession>
<evidence type="ECO:0000256" key="1">
    <source>
        <dbReference type="SAM" id="Phobius"/>
    </source>
</evidence>
<reference evidence="2 3" key="1">
    <citation type="submission" date="2019-03" db="EMBL/GenBank/DDBJ databases">
        <title>Genomic Encyclopedia of Type Strains, Phase IV (KMG-IV): sequencing the most valuable type-strain genomes for metagenomic binning, comparative biology and taxonomic classification.</title>
        <authorList>
            <person name="Goeker M."/>
        </authorList>
    </citation>
    <scope>NUCLEOTIDE SEQUENCE [LARGE SCALE GENOMIC DNA]</scope>
    <source>
        <strain evidence="2 3">DSM 29487</strain>
    </source>
</reference>
<feature type="transmembrane region" description="Helical" evidence="1">
    <location>
        <begin position="124"/>
        <end position="146"/>
    </location>
</feature>
<feature type="transmembrane region" description="Helical" evidence="1">
    <location>
        <begin position="18"/>
        <end position="35"/>
    </location>
</feature>
<dbReference type="Pfam" id="PF13346">
    <property type="entry name" value="ABC2_membrane_5"/>
    <property type="match status" value="1"/>
</dbReference>
<keyword evidence="1" id="KW-0472">Membrane</keyword>